<name>A0A5J4QML2_9ZZZZ</name>
<dbReference type="AlphaFoldDB" id="A0A5J4QML2"/>
<dbReference type="GO" id="GO:0003887">
    <property type="term" value="F:DNA-directed DNA polymerase activity"/>
    <property type="evidence" value="ECO:0007669"/>
    <property type="project" value="InterPro"/>
</dbReference>
<dbReference type="Gene3D" id="1.10.10.10">
    <property type="entry name" value="Winged helix-like DNA-binding domain superfamily/Winged helix DNA-binding domain"/>
    <property type="match status" value="2"/>
</dbReference>
<dbReference type="EMBL" id="SNRY01003105">
    <property type="protein sequence ID" value="KAA6322198.1"/>
    <property type="molecule type" value="Genomic_DNA"/>
</dbReference>
<feature type="domain" description="Initiator Rep protein WH1" evidence="1">
    <location>
        <begin position="18"/>
        <end position="165"/>
    </location>
</feature>
<evidence type="ECO:0000259" key="1">
    <source>
        <dbReference type="Pfam" id="PF01051"/>
    </source>
</evidence>
<gene>
    <name evidence="2" type="ORF">EZS27_028230</name>
</gene>
<dbReference type="Pfam" id="PF01051">
    <property type="entry name" value="Rep3_N"/>
    <property type="match status" value="1"/>
</dbReference>
<accession>A0A5J4QML2</accession>
<proteinExistence type="predicted"/>
<dbReference type="GO" id="GO:0006270">
    <property type="term" value="P:DNA replication initiation"/>
    <property type="evidence" value="ECO:0007669"/>
    <property type="project" value="InterPro"/>
</dbReference>
<comment type="caution">
    <text evidence="2">The sequence shown here is derived from an EMBL/GenBank/DDBJ whole genome shotgun (WGS) entry which is preliminary data.</text>
</comment>
<reference evidence="2" key="1">
    <citation type="submission" date="2019-03" db="EMBL/GenBank/DDBJ databases">
        <title>Single cell metagenomics reveals metabolic interactions within the superorganism composed of flagellate Streblomastix strix and complex community of Bacteroidetes bacteria on its surface.</title>
        <authorList>
            <person name="Treitli S.C."/>
            <person name="Kolisko M."/>
            <person name="Husnik F."/>
            <person name="Keeling P."/>
            <person name="Hampl V."/>
        </authorList>
    </citation>
    <scope>NUCLEOTIDE SEQUENCE</scope>
    <source>
        <strain evidence="2">STM</strain>
    </source>
</reference>
<protein>
    <submittedName>
        <fullName evidence="2">Replication initiation protein</fullName>
    </submittedName>
</protein>
<sequence>MNKIIETKMKTGKSILLSQANALTQARYSFNTIEKRCLYQIIREVRRLFVDSNQGQKDLFNNMRVFLTDETLIECSDIRHIKEAYESLKRLRKRDVEIDNEEVWMNTGYITMVKHHKKEKKYEVEVSSEIMPYLVALASNFTTYDLTVAISLKSSYAQRFYEYCCQYKNRPTRSFFFTVEQIRNMMMLEDKYPNSADLRSRVIDLAQKELKTAFDKGQCDLWFEYMTKETQGRKIISWTFLVHLKDEEKTTDYQVVGECLQKIHQILTLFFPRDKKFVKRVTTAVQLRPDIAGELLTKMNKKVTDYPKNDIPPILRYVLMEDYGIK</sequence>
<dbReference type="SUPFAM" id="SSF46785">
    <property type="entry name" value="Winged helix' DNA-binding domain"/>
    <property type="match status" value="2"/>
</dbReference>
<dbReference type="Pfam" id="PF21205">
    <property type="entry name" value="Rep3_C"/>
    <property type="match status" value="1"/>
</dbReference>
<dbReference type="InterPro" id="IPR000525">
    <property type="entry name" value="Initiator_Rep_WH1"/>
</dbReference>
<dbReference type="InterPro" id="IPR036388">
    <property type="entry name" value="WH-like_DNA-bd_sf"/>
</dbReference>
<dbReference type="InterPro" id="IPR036390">
    <property type="entry name" value="WH_DNA-bd_sf"/>
</dbReference>
<organism evidence="2">
    <name type="scientific">termite gut metagenome</name>
    <dbReference type="NCBI Taxonomy" id="433724"/>
    <lineage>
        <taxon>unclassified sequences</taxon>
        <taxon>metagenomes</taxon>
        <taxon>organismal metagenomes</taxon>
    </lineage>
</organism>
<evidence type="ECO:0000313" key="2">
    <source>
        <dbReference type="EMBL" id="KAA6322198.1"/>
    </source>
</evidence>